<feature type="transmembrane region" description="Helical" evidence="1">
    <location>
        <begin position="239"/>
        <end position="264"/>
    </location>
</feature>
<dbReference type="AlphaFoldDB" id="A0A060DJY2"/>
<feature type="domain" description="DUF1206" evidence="2">
    <location>
        <begin position="102"/>
        <end position="173"/>
    </location>
</feature>
<evidence type="ECO:0000259" key="2">
    <source>
        <dbReference type="Pfam" id="PF06724"/>
    </source>
</evidence>
<dbReference type="InterPro" id="IPR009597">
    <property type="entry name" value="DUF1206"/>
</dbReference>
<evidence type="ECO:0000313" key="3">
    <source>
        <dbReference type="EMBL" id="AIB13105.1"/>
    </source>
</evidence>
<dbReference type="RefSeq" id="WP_051658031.1">
    <property type="nucleotide sequence ID" value="NZ_CP007793.1"/>
</dbReference>
<feature type="transmembrane region" description="Helical" evidence="1">
    <location>
        <begin position="99"/>
        <end position="119"/>
    </location>
</feature>
<gene>
    <name evidence="3" type="ORF">ABAZ39_14165</name>
</gene>
<feature type="transmembrane region" description="Helical" evidence="1">
    <location>
        <begin position="198"/>
        <end position="219"/>
    </location>
</feature>
<dbReference type="KEGG" id="abq:ABAZ39_14165"/>
<evidence type="ECO:0000256" key="1">
    <source>
        <dbReference type="SAM" id="Phobius"/>
    </source>
</evidence>
<feature type="transmembrane region" description="Helical" evidence="1">
    <location>
        <begin position="151"/>
        <end position="169"/>
    </location>
</feature>
<evidence type="ECO:0000313" key="4">
    <source>
        <dbReference type="Proteomes" id="UP000027186"/>
    </source>
</evidence>
<dbReference type="Pfam" id="PF06724">
    <property type="entry name" value="DUF1206"/>
    <property type="match status" value="3"/>
</dbReference>
<feature type="domain" description="DUF1206" evidence="2">
    <location>
        <begin position="196"/>
        <end position="264"/>
    </location>
</feature>
<sequence length="280" mass="29491">MTPLQRQIDRLNEIEGLARLGYAARGLVYLIVGWFAVTAAYGSNRPTDTKGALIELFQNPFGSVLLALTALGLAGYALWRVMQAVLDVDHVGTSPKGLVVRAGFIVAGVIHAGLAVFAIKLLAGRGGGSGDGEAAAHDWTAWLLTKPMGRVLVAAVGVAIIGAAIAHAVKAYKASFRRELDADPNTMKVICPIGRFGFAAKGLVFAVVGSFFMVAAWQSDSSESGGLLKALQFLQQQPYGPWLLGVVAAGLFAFGAFSVVQAVYCRIDGEAAERQIRAMV</sequence>
<keyword evidence="1" id="KW-1133">Transmembrane helix</keyword>
<name>A0A060DJY2_9PROT</name>
<accession>A0A060DJY2</accession>
<proteinExistence type="predicted"/>
<keyword evidence="1" id="KW-0472">Membrane</keyword>
<feature type="transmembrane region" description="Helical" evidence="1">
    <location>
        <begin position="20"/>
        <end position="41"/>
    </location>
</feature>
<reference evidence="3 4" key="1">
    <citation type="journal article" date="2014" name="Genome Announc.">
        <title>Complete Genome Sequence of the Model Rhizosphere Strain Azospirillum brasilense Az39, Successfully Applied in Agriculture.</title>
        <authorList>
            <person name="Rivera D."/>
            <person name="Revale S."/>
            <person name="Molina R."/>
            <person name="Gualpa J."/>
            <person name="Puente M."/>
            <person name="Maroniche G."/>
            <person name="Paris G."/>
            <person name="Baker D."/>
            <person name="Clavijo B."/>
            <person name="McLay K."/>
            <person name="Spaepen S."/>
            <person name="Perticari A."/>
            <person name="Vazquez M."/>
            <person name="Wisniewski-Dye F."/>
            <person name="Watkins C."/>
            <person name="Martinez-Abarca F."/>
            <person name="Vanderleyden J."/>
            <person name="Cassan F."/>
        </authorList>
    </citation>
    <scope>NUCLEOTIDE SEQUENCE [LARGE SCALE GENOMIC DNA]</scope>
    <source>
        <strain evidence="3 4">Az39</strain>
    </source>
</reference>
<dbReference type="Proteomes" id="UP000027186">
    <property type="component" value="Chromosome"/>
</dbReference>
<feature type="transmembrane region" description="Helical" evidence="1">
    <location>
        <begin position="61"/>
        <end position="79"/>
    </location>
</feature>
<protein>
    <recommendedName>
        <fullName evidence="2">DUF1206 domain-containing protein</fullName>
    </recommendedName>
</protein>
<feature type="domain" description="DUF1206" evidence="2">
    <location>
        <begin position="20"/>
        <end position="86"/>
    </location>
</feature>
<dbReference type="EMBL" id="CP007793">
    <property type="protein sequence ID" value="AIB13105.1"/>
    <property type="molecule type" value="Genomic_DNA"/>
</dbReference>
<organism evidence="3 4">
    <name type="scientific">Azospirillum argentinense</name>
    <dbReference type="NCBI Taxonomy" id="2970906"/>
    <lineage>
        <taxon>Bacteria</taxon>
        <taxon>Pseudomonadati</taxon>
        <taxon>Pseudomonadota</taxon>
        <taxon>Alphaproteobacteria</taxon>
        <taxon>Rhodospirillales</taxon>
        <taxon>Azospirillaceae</taxon>
        <taxon>Azospirillum</taxon>
    </lineage>
</organism>
<keyword evidence="1" id="KW-0812">Transmembrane</keyword>